<accession>A0ABR7GKI5</accession>
<organism evidence="1 2">
    <name type="scientific">Agathobaculum hominis</name>
    <dbReference type="NCBI Taxonomy" id="2763014"/>
    <lineage>
        <taxon>Bacteria</taxon>
        <taxon>Bacillati</taxon>
        <taxon>Bacillota</taxon>
        <taxon>Clostridia</taxon>
        <taxon>Eubacteriales</taxon>
        <taxon>Butyricicoccaceae</taxon>
        <taxon>Agathobaculum</taxon>
    </lineage>
</organism>
<evidence type="ECO:0000313" key="1">
    <source>
        <dbReference type="EMBL" id="MBC5694821.1"/>
    </source>
</evidence>
<dbReference type="Proteomes" id="UP000641741">
    <property type="component" value="Unassembled WGS sequence"/>
</dbReference>
<comment type="caution">
    <text evidence="1">The sequence shown here is derived from an EMBL/GenBank/DDBJ whole genome shotgun (WGS) entry which is preliminary data.</text>
</comment>
<dbReference type="Pfam" id="PF06124">
    <property type="entry name" value="DUF960"/>
    <property type="match status" value="1"/>
</dbReference>
<dbReference type="EMBL" id="JACOPK010000002">
    <property type="protein sequence ID" value="MBC5694821.1"/>
    <property type="molecule type" value="Genomic_DNA"/>
</dbReference>
<sequence>MFENQKFLTRGIESEIPAWLVHLMWHMVLTMEVKEKDYLQVFQLTKTPVGQHIVHEQEQPPYRYELDVPCDDAVNAKVFVIDDLTHSTMLLAEEY</sequence>
<protein>
    <submittedName>
        <fullName evidence="1">Uncharacterized protein</fullName>
    </submittedName>
</protein>
<evidence type="ECO:0000313" key="2">
    <source>
        <dbReference type="Proteomes" id="UP000641741"/>
    </source>
</evidence>
<dbReference type="RefSeq" id="WP_186969152.1">
    <property type="nucleotide sequence ID" value="NZ_JACOPK010000002.1"/>
</dbReference>
<dbReference type="InterPro" id="IPR009303">
    <property type="entry name" value="DUF960"/>
</dbReference>
<name>A0ABR7GKI5_9FIRM</name>
<dbReference type="Gene3D" id="3.10.450.150">
    <property type="entry name" value="enterococcus faecalis protein"/>
    <property type="match status" value="1"/>
</dbReference>
<gene>
    <name evidence="1" type="ORF">H8S02_02500</name>
</gene>
<keyword evidence="2" id="KW-1185">Reference proteome</keyword>
<proteinExistence type="predicted"/>
<reference evidence="1 2" key="1">
    <citation type="submission" date="2020-08" db="EMBL/GenBank/DDBJ databases">
        <title>Genome public.</title>
        <authorList>
            <person name="Liu C."/>
            <person name="Sun Q."/>
        </authorList>
    </citation>
    <scope>NUCLEOTIDE SEQUENCE [LARGE SCALE GENOMIC DNA]</scope>
    <source>
        <strain evidence="1 2">M2</strain>
    </source>
</reference>